<dbReference type="OrthoDB" id="86092at2157"/>
<dbReference type="GeneID" id="14551794"/>
<sequence length="202" mass="23578">MDADMKSIDIKYFIYPSYSAEIEKELRANGINSLYSFGYVKLRPDINVIGKGKTGIVALFDENKVIKIRRTDSPKETLKIEAKIQQLAYPVSPKVYLYGENFILMEYIRGRHLTRQENIETIRKILMKARMLELKGIEHKELSRPYKNVLVNEKDAYIIDYDSATIKPNPKNVTSILSWFKRYELAKMYSLGYPLEKIILLL</sequence>
<dbReference type="SUPFAM" id="SSF56112">
    <property type="entry name" value="Protein kinase-like (PK-like)"/>
    <property type="match status" value="1"/>
</dbReference>
<protein>
    <submittedName>
        <fullName evidence="1">Serine/threonine protein kinase</fullName>
    </submittedName>
</protein>
<dbReference type="InterPro" id="IPR011009">
    <property type="entry name" value="Kinase-like_dom_sf"/>
</dbReference>
<dbReference type="AlphaFoldDB" id="A0A0U3HJY0"/>
<dbReference type="GO" id="GO:0004674">
    <property type="term" value="F:protein serine/threonine kinase activity"/>
    <property type="evidence" value="ECO:0007669"/>
    <property type="project" value="UniProtKB-KW"/>
</dbReference>
<reference evidence="1 2" key="1">
    <citation type="submission" date="2015-12" db="EMBL/GenBank/DDBJ databases">
        <title>A stable core within a dynamic pangenome in Sulfolobus acidocaldarius.</title>
        <authorList>
            <person name="Anderson R."/>
            <person name="Kouris A."/>
            <person name="Seward C."/>
            <person name="Campbell K."/>
            <person name="Whitaker R."/>
        </authorList>
    </citation>
    <scope>NUCLEOTIDE SEQUENCE [LARGE SCALE GENOMIC DNA]</scope>
    <source>
        <strain evidence="1 2">NG05B_CO5_07</strain>
    </source>
</reference>
<keyword evidence="1" id="KW-0418">Kinase</keyword>
<dbReference type="RefSeq" id="WP_015385591.1">
    <property type="nucleotide sequence ID" value="NZ_BHWZ01000003.1"/>
</dbReference>
<dbReference type="PaxDb" id="1435377-SUSAZ_06155"/>
<evidence type="ECO:0000313" key="1">
    <source>
        <dbReference type="EMBL" id="ALU31228.1"/>
    </source>
</evidence>
<dbReference type="STRING" id="1435377.SUSAZ_06155"/>
<gene>
    <name evidence="1" type="ORF">ATZ20_03100</name>
</gene>
<proteinExistence type="predicted"/>
<accession>A0A0U3HJY0</accession>
<keyword evidence="1" id="KW-0808">Transferase</keyword>
<dbReference type="EMBL" id="CP013695">
    <property type="protein sequence ID" value="ALU31228.1"/>
    <property type="molecule type" value="Genomic_DNA"/>
</dbReference>
<name>A0A0U3HJY0_9CREN</name>
<dbReference type="Proteomes" id="UP000060043">
    <property type="component" value="Chromosome"/>
</dbReference>
<organism evidence="1 2">
    <name type="scientific">Sulfolobus acidocaldarius</name>
    <dbReference type="NCBI Taxonomy" id="2285"/>
    <lineage>
        <taxon>Archaea</taxon>
        <taxon>Thermoproteota</taxon>
        <taxon>Thermoprotei</taxon>
        <taxon>Sulfolobales</taxon>
        <taxon>Sulfolobaceae</taxon>
        <taxon>Sulfolobus</taxon>
    </lineage>
</organism>
<evidence type="ECO:0000313" key="2">
    <source>
        <dbReference type="Proteomes" id="UP000060043"/>
    </source>
</evidence>
<keyword evidence="1" id="KW-0723">Serine/threonine-protein kinase</keyword>